<feature type="region of interest" description="Disordered" evidence="1">
    <location>
        <begin position="249"/>
        <end position="442"/>
    </location>
</feature>
<keyword evidence="3" id="KW-1185">Reference proteome</keyword>
<comment type="caution">
    <text evidence="2">The sequence shown here is derived from an EMBL/GenBank/DDBJ whole genome shotgun (WGS) entry which is preliminary data.</text>
</comment>
<feature type="compositionally biased region" description="Polar residues" evidence="1">
    <location>
        <begin position="321"/>
        <end position="330"/>
    </location>
</feature>
<accession>A0ABR8TUK5</accession>
<sequence>MTKGNSVLQRILAAGLIVLGLVGIGTGVASATLWRESETVVATAAADASSPLVVSEPGVLDLVDGDVTVTAKTPDGKPVTLVIGRDVDVTGWVGTDAHSDITGLTDWETLATKSVTTPPPAEETPAEETPAEGEAPVEGDAPAEGEAPAEGDAAADATAETPVVGVDPAGSDMWFAEASGAGEVSLRWSDRPGRWSLLAAGTGEDPASPVVTLTWAREVSTPWQWPGIAGGSLLLVAGLAIGVLSFMGGKKDKDPSAGGGRKKKSRTASNGRTARTGAGSEAPESTSTAGEAGPAAPTERRAGAGWPGAVPESARVPAQEPPTQTGATGTLTRRELREKAERERIEAERLAQEDARAQRPRNRWMTGQIPVVRRERNATAAQPVVPDPSGETDAGSAGGSSATARADAWRQAWGFGQTQAAPPAASDENDQTQNPDSTGGDR</sequence>
<evidence type="ECO:0000313" key="2">
    <source>
        <dbReference type="EMBL" id="MBD7979155.1"/>
    </source>
</evidence>
<feature type="compositionally biased region" description="Basic and acidic residues" evidence="1">
    <location>
        <begin position="332"/>
        <end position="357"/>
    </location>
</feature>
<evidence type="ECO:0000313" key="3">
    <source>
        <dbReference type="Proteomes" id="UP000655570"/>
    </source>
</evidence>
<dbReference type="EMBL" id="JACSQF010000001">
    <property type="protein sequence ID" value="MBD7979155.1"/>
    <property type="molecule type" value="Genomic_DNA"/>
</dbReference>
<feature type="compositionally biased region" description="Acidic residues" evidence="1">
    <location>
        <begin position="124"/>
        <end position="149"/>
    </location>
</feature>
<protein>
    <submittedName>
        <fullName evidence="2">Uncharacterized protein</fullName>
    </submittedName>
</protein>
<feature type="compositionally biased region" description="Polar residues" evidence="1">
    <location>
        <begin position="431"/>
        <end position="442"/>
    </location>
</feature>
<name>A0ABR8TUK5_9CELL</name>
<proteinExistence type="predicted"/>
<feature type="compositionally biased region" description="Low complexity" evidence="1">
    <location>
        <begin position="389"/>
        <end position="406"/>
    </location>
</feature>
<organism evidence="2 3">
    <name type="scientific">Oerskovia merdavium</name>
    <dbReference type="NCBI Taxonomy" id="2762227"/>
    <lineage>
        <taxon>Bacteria</taxon>
        <taxon>Bacillati</taxon>
        <taxon>Actinomycetota</taxon>
        <taxon>Actinomycetes</taxon>
        <taxon>Micrococcales</taxon>
        <taxon>Cellulomonadaceae</taxon>
        <taxon>Oerskovia</taxon>
    </lineage>
</organism>
<gene>
    <name evidence="2" type="ORF">H9641_00265</name>
</gene>
<dbReference type="Proteomes" id="UP000655570">
    <property type="component" value="Unassembled WGS sequence"/>
</dbReference>
<evidence type="ECO:0000256" key="1">
    <source>
        <dbReference type="SAM" id="MobiDB-lite"/>
    </source>
</evidence>
<reference evidence="2 3" key="1">
    <citation type="submission" date="2020-08" db="EMBL/GenBank/DDBJ databases">
        <title>A Genomic Blueprint of the Chicken Gut Microbiome.</title>
        <authorList>
            <person name="Gilroy R."/>
            <person name="Ravi A."/>
            <person name="Getino M."/>
            <person name="Pursley I."/>
            <person name="Horton D.L."/>
            <person name="Alikhan N.-F."/>
            <person name="Baker D."/>
            <person name="Gharbi K."/>
            <person name="Hall N."/>
            <person name="Watson M."/>
            <person name="Adriaenssens E.M."/>
            <person name="Foster-Nyarko E."/>
            <person name="Jarju S."/>
            <person name="Secka A."/>
            <person name="Antonio M."/>
            <person name="Oren A."/>
            <person name="Chaudhuri R."/>
            <person name="La Ragione R.M."/>
            <person name="Hildebrand F."/>
            <person name="Pallen M.J."/>
        </authorList>
    </citation>
    <scope>NUCLEOTIDE SEQUENCE [LARGE SCALE GENOMIC DNA]</scope>
    <source>
        <strain evidence="2 3">Sa2CUA9</strain>
    </source>
</reference>
<dbReference type="RefSeq" id="WP_191799958.1">
    <property type="nucleotide sequence ID" value="NZ_JACSQF010000001.1"/>
</dbReference>
<feature type="region of interest" description="Disordered" evidence="1">
    <location>
        <begin position="114"/>
        <end position="158"/>
    </location>
</feature>